<evidence type="ECO:0000256" key="2">
    <source>
        <dbReference type="SAM" id="SignalP"/>
    </source>
</evidence>
<sequence>MSGVRQRAMGLAAGVLVLIMGAGGSAAAGAGAAARPVTNLQLLAGTDPDFPPRQGARALSASPVFAVTGASLELDVRRTGGVVSVRQGGVLLPVRPRSVLLGLPRYFQWKLLRTDGGVAASAQVEACPMSGTLFGQNAWGFNMPVNIDPANPDTPATNPYPLECGDPLTVRARWGFPTGWGVQMHIQVPDATPPGAYMLEATVNPDGAIRESTRADNTVRMPVEVFDTGQEAQAVAAPPAATERTAVPRSVPPTAARAAGGRVDLPDLVPLPSENISAVPDDGVDLLRFSSTVANLGRGTMRIDGFRSDMTATEMRAEQVLFRDGAEVSRRPAGTLVYDPEHFHWHFDYLARYQLVDARGTVVATSGKIGFCMADVHQIDAGNPAFALPDYEGFTGCGTAVSRSVRETLDPGWGDEYGQIRPGQALDISGIANGTYQLRIEADPEHKLQEATRDNNISHRTVILGGTAGARTVQVPPIDGVDTEAAWAALGRTF</sequence>
<keyword evidence="2" id="KW-0732">Signal</keyword>
<evidence type="ECO:0000313" key="3">
    <source>
        <dbReference type="EMBL" id="MFD1374192.1"/>
    </source>
</evidence>
<dbReference type="InterPro" id="IPR001695">
    <property type="entry name" value="Lysyl_oxidase"/>
</dbReference>
<keyword evidence="4" id="KW-1185">Reference proteome</keyword>
<protein>
    <submittedName>
        <fullName evidence="3">Lysyl oxidase family protein</fullName>
    </submittedName>
</protein>
<feature type="compositionally biased region" description="Low complexity" evidence="1">
    <location>
        <begin position="239"/>
        <end position="249"/>
    </location>
</feature>
<reference evidence="4" key="1">
    <citation type="journal article" date="2019" name="Int. J. Syst. Evol. Microbiol.">
        <title>The Global Catalogue of Microorganisms (GCM) 10K type strain sequencing project: providing services to taxonomists for standard genome sequencing and annotation.</title>
        <authorList>
            <consortium name="The Broad Institute Genomics Platform"/>
            <consortium name="The Broad Institute Genome Sequencing Center for Infectious Disease"/>
            <person name="Wu L."/>
            <person name="Ma J."/>
        </authorList>
    </citation>
    <scope>NUCLEOTIDE SEQUENCE [LARGE SCALE GENOMIC DNA]</scope>
    <source>
        <strain evidence="4">CCM 7526</strain>
    </source>
</reference>
<accession>A0ABW4AVG6</accession>
<evidence type="ECO:0000313" key="4">
    <source>
        <dbReference type="Proteomes" id="UP001597183"/>
    </source>
</evidence>
<proteinExistence type="predicted"/>
<gene>
    <name evidence="3" type="ORF">ACFQ5G_53440</name>
</gene>
<feature type="chain" id="PRO_5045615341" evidence="2">
    <location>
        <begin position="28"/>
        <end position="494"/>
    </location>
</feature>
<feature type="region of interest" description="Disordered" evidence="1">
    <location>
        <begin position="239"/>
        <end position="258"/>
    </location>
</feature>
<comment type="caution">
    <text evidence="3">The sequence shown here is derived from an EMBL/GenBank/DDBJ whole genome shotgun (WGS) entry which is preliminary data.</text>
</comment>
<name>A0ABW4AVG6_9ACTN</name>
<dbReference type="Pfam" id="PF01186">
    <property type="entry name" value="Lysyl_oxidase"/>
    <property type="match status" value="1"/>
</dbReference>
<dbReference type="RefSeq" id="WP_317794209.1">
    <property type="nucleotide sequence ID" value="NZ_AP028461.1"/>
</dbReference>
<dbReference type="Proteomes" id="UP001597183">
    <property type="component" value="Unassembled WGS sequence"/>
</dbReference>
<feature type="signal peptide" evidence="2">
    <location>
        <begin position="1"/>
        <end position="27"/>
    </location>
</feature>
<dbReference type="EMBL" id="JBHTMK010000079">
    <property type="protein sequence ID" value="MFD1374192.1"/>
    <property type="molecule type" value="Genomic_DNA"/>
</dbReference>
<organism evidence="3 4">
    <name type="scientific">Actinoplanes sichuanensis</name>
    <dbReference type="NCBI Taxonomy" id="512349"/>
    <lineage>
        <taxon>Bacteria</taxon>
        <taxon>Bacillati</taxon>
        <taxon>Actinomycetota</taxon>
        <taxon>Actinomycetes</taxon>
        <taxon>Micromonosporales</taxon>
        <taxon>Micromonosporaceae</taxon>
        <taxon>Actinoplanes</taxon>
    </lineage>
</organism>
<evidence type="ECO:0000256" key="1">
    <source>
        <dbReference type="SAM" id="MobiDB-lite"/>
    </source>
</evidence>